<dbReference type="Proteomes" id="UP001370758">
    <property type="component" value="Unassembled WGS sequence"/>
</dbReference>
<sequence length="120" mass="13182">MSPHPTEEIMADGGVRWILSDEEREHLGQLLSVEASTFANLKGNVMNRSRITCKKCGKKSGLDDMVHGAIALGIHSNGYMIDTLLHGPDQPSPAHAIDCSKCEETFEGALAWWSPSNWTF</sequence>
<dbReference type="EMBL" id="JAVHJL010000002">
    <property type="protein sequence ID" value="KAK6508989.1"/>
    <property type="molecule type" value="Genomic_DNA"/>
</dbReference>
<organism evidence="1 2">
    <name type="scientific">Arthrobotrys musiformis</name>
    <dbReference type="NCBI Taxonomy" id="47236"/>
    <lineage>
        <taxon>Eukaryota</taxon>
        <taxon>Fungi</taxon>
        <taxon>Dikarya</taxon>
        <taxon>Ascomycota</taxon>
        <taxon>Pezizomycotina</taxon>
        <taxon>Orbiliomycetes</taxon>
        <taxon>Orbiliales</taxon>
        <taxon>Orbiliaceae</taxon>
        <taxon>Arthrobotrys</taxon>
    </lineage>
</organism>
<protein>
    <submittedName>
        <fullName evidence="1">Uncharacterized protein</fullName>
    </submittedName>
</protein>
<gene>
    <name evidence="1" type="ORF">TWF481_003755</name>
</gene>
<evidence type="ECO:0000313" key="2">
    <source>
        <dbReference type="Proteomes" id="UP001370758"/>
    </source>
</evidence>
<proteinExistence type="predicted"/>
<evidence type="ECO:0000313" key="1">
    <source>
        <dbReference type="EMBL" id="KAK6508989.1"/>
    </source>
</evidence>
<accession>A0AAV9WJI2</accession>
<keyword evidence="2" id="KW-1185">Reference proteome</keyword>
<dbReference type="AlphaFoldDB" id="A0AAV9WJI2"/>
<name>A0AAV9WJI2_9PEZI</name>
<reference evidence="1 2" key="1">
    <citation type="submission" date="2023-08" db="EMBL/GenBank/DDBJ databases">
        <authorList>
            <person name="Palmer J.M."/>
        </authorList>
    </citation>
    <scope>NUCLEOTIDE SEQUENCE [LARGE SCALE GENOMIC DNA]</scope>
    <source>
        <strain evidence="1 2">TWF481</strain>
    </source>
</reference>
<comment type="caution">
    <text evidence="1">The sequence shown here is derived from an EMBL/GenBank/DDBJ whole genome shotgun (WGS) entry which is preliminary data.</text>
</comment>